<dbReference type="InterPro" id="IPR052516">
    <property type="entry name" value="N-heterocyclic_Hydroxylase"/>
</dbReference>
<accession>A0ABS4GDW1</accession>
<reference evidence="2 3" key="1">
    <citation type="submission" date="2021-03" db="EMBL/GenBank/DDBJ databases">
        <title>Genomic Encyclopedia of Type Strains, Phase IV (KMG-IV): sequencing the most valuable type-strain genomes for metagenomic binning, comparative biology and taxonomic classification.</title>
        <authorList>
            <person name="Goeker M."/>
        </authorList>
    </citation>
    <scope>NUCLEOTIDE SEQUENCE [LARGE SCALE GENOMIC DNA]</scope>
    <source>
        <strain evidence="2 3">DSM 24004</strain>
    </source>
</reference>
<comment type="caution">
    <text evidence="2">The sequence shown here is derived from an EMBL/GenBank/DDBJ whole genome shotgun (WGS) entry which is preliminary data.</text>
</comment>
<dbReference type="SUPFAM" id="SSF56003">
    <property type="entry name" value="Molybdenum cofactor-binding domain"/>
    <property type="match status" value="1"/>
</dbReference>
<evidence type="ECO:0000313" key="3">
    <source>
        <dbReference type="Proteomes" id="UP001519342"/>
    </source>
</evidence>
<dbReference type="EMBL" id="JAGGKS010000004">
    <property type="protein sequence ID" value="MBP1925888.1"/>
    <property type="molecule type" value="Genomic_DNA"/>
</dbReference>
<protein>
    <submittedName>
        <fullName evidence="2">CO/xanthine dehydrogenase Mo-binding subunit</fullName>
    </submittedName>
</protein>
<dbReference type="PANTHER" id="PTHR47495">
    <property type="entry name" value="ALDEHYDE DEHYDROGENASE"/>
    <property type="match status" value="1"/>
</dbReference>
<evidence type="ECO:0000259" key="1">
    <source>
        <dbReference type="Pfam" id="PF20256"/>
    </source>
</evidence>
<feature type="domain" description="Aldehyde oxidase/xanthine dehydrogenase second molybdopterin binding" evidence="1">
    <location>
        <begin position="2"/>
        <end position="264"/>
    </location>
</feature>
<sequence>MKKKGTGIGCMWYGIGNTGLPNPAAAFVEVHSDGSVTALVGCADIGQGSSTVMAQIVAETLGVKYEAVNVTAADTGVTPEGGATSASRQTYISGNACCEAAKVAKKILVEVAADAFGVEQDEVEIKNNNVFVKNDESKQMDFLTLMGELKKRGKIALGSGSFNPDTTSLDPVDMHGNPYACYAFATHIVEVEVDTDTGQVDVLKIVAAHDVGQAINAQMVEAQIEGGCAMGIGFAVLEELELEKGAIKNPGFSKYLINTAMDMPEIYPIIVEDPTSTGPFGAKGVGEPALIPVAPAILNAIYDAIGVRFTEVPVTPRKIIEALSEKQN</sequence>
<dbReference type="Pfam" id="PF20256">
    <property type="entry name" value="MoCoBD_2"/>
    <property type="match status" value="1"/>
</dbReference>
<organism evidence="2 3">
    <name type="scientific">Sedimentibacter acidaminivorans</name>
    <dbReference type="NCBI Taxonomy" id="913099"/>
    <lineage>
        <taxon>Bacteria</taxon>
        <taxon>Bacillati</taxon>
        <taxon>Bacillota</taxon>
        <taxon>Tissierellia</taxon>
        <taxon>Sedimentibacter</taxon>
    </lineage>
</organism>
<dbReference type="Proteomes" id="UP001519342">
    <property type="component" value="Unassembled WGS sequence"/>
</dbReference>
<proteinExistence type="predicted"/>
<dbReference type="RefSeq" id="WP_209511621.1">
    <property type="nucleotide sequence ID" value="NZ_JAGGKS010000004.1"/>
</dbReference>
<keyword evidence="3" id="KW-1185">Reference proteome</keyword>
<gene>
    <name evidence="2" type="ORF">J2Z76_001749</name>
</gene>
<evidence type="ECO:0000313" key="2">
    <source>
        <dbReference type="EMBL" id="MBP1925888.1"/>
    </source>
</evidence>
<dbReference type="InterPro" id="IPR046867">
    <property type="entry name" value="AldOxase/xan_DH_MoCoBD2"/>
</dbReference>
<name>A0ABS4GDW1_9FIRM</name>
<dbReference type="Gene3D" id="3.30.365.10">
    <property type="entry name" value="Aldehyde oxidase/xanthine dehydrogenase, molybdopterin binding domain"/>
    <property type="match status" value="2"/>
</dbReference>
<dbReference type="InterPro" id="IPR037165">
    <property type="entry name" value="AldOxase/xan_DH_Mopterin-bd_sf"/>
</dbReference>
<dbReference type="PANTHER" id="PTHR47495:SF2">
    <property type="entry name" value="ALDEHYDE DEHYDROGENASE"/>
    <property type="match status" value="1"/>
</dbReference>